<feature type="transmembrane region" description="Helical" evidence="7">
    <location>
        <begin position="412"/>
        <end position="432"/>
    </location>
</feature>
<evidence type="ECO:0000259" key="9">
    <source>
        <dbReference type="PROSITE" id="PS50928"/>
    </source>
</evidence>
<dbReference type="CDD" id="cd06261">
    <property type="entry name" value="TM_PBP2"/>
    <property type="match status" value="1"/>
</dbReference>
<feature type="transmembrane region" description="Helical" evidence="7">
    <location>
        <begin position="45"/>
        <end position="64"/>
    </location>
</feature>
<comment type="similarity">
    <text evidence="7">Belongs to the binding-protein-dependent transport system permease family.</text>
</comment>
<evidence type="ECO:0000256" key="7">
    <source>
        <dbReference type="RuleBase" id="RU363032"/>
    </source>
</evidence>
<dbReference type="InterPro" id="IPR000515">
    <property type="entry name" value="MetI-like"/>
</dbReference>
<feature type="domain" description="ABC transmembrane type-1" evidence="9">
    <location>
        <begin position="72"/>
        <end position="431"/>
    </location>
</feature>
<dbReference type="SUPFAM" id="SSF49478">
    <property type="entry name" value="Cna protein B-type domain"/>
    <property type="match status" value="1"/>
</dbReference>
<dbReference type="InterPro" id="IPR050809">
    <property type="entry name" value="UgpAE/MalFG_permease"/>
</dbReference>
<comment type="caution">
    <text evidence="10">The sequence shown here is derived from an EMBL/GenBank/DDBJ whole genome shotgun (WGS) entry which is preliminary data.</text>
</comment>
<feature type="transmembrane region" description="Helical" evidence="7">
    <location>
        <begin position="310"/>
        <end position="330"/>
    </location>
</feature>
<dbReference type="GO" id="GO:0005886">
    <property type="term" value="C:plasma membrane"/>
    <property type="evidence" value="ECO:0007669"/>
    <property type="project" value="UniProtKB-SubCell"/>
</dbReference>
<dbReference type="Gene3D" id="1.10.3720.10">
    <property type="entry name" value="MetI-like"/>
    <property type="match status" value="2"/>
</dbReference>
<dbReference type="InterPro" id="IPR035906">
    <property type="entry name" value="MetI-like_sf"/>
</dbReference>
<evidence type="ECO:0000256" key="8">
    <source>
        <dbReference type="SAM" id="MobiDB-lite"/>
    </source>
</evidence>
<protein>
    <submittedName>
        <fullName evidence="10">ABC transporter permease subunit</fullName>
    </submittedName>
</protein>
<dbReference type="Pfam" id="PF00528">
    <property type="entry name" value="BPD_transp_1"/>
    <property type="match status" value="1"/>
</dbReference>
<accession>A0A6H9YPU3</accession>
<evidence type="ECO:0000256" key="4">
    <source>
        <dbReference type="ARBA" id="ARBA00022692"/>
    </source>
</evidence>
<comment type="subcellular location">
    <subcellularLocation>
        <location evidence="1 7">Cell membrane</location>
        <topology evidence="1 7">Multi-pass membrane protein</topology>
    </subcellularLocation>
</comment>
<dbReference type="SUPFAM" id="SSF161098">
    <property type="entry name" value="MetI-like"/>
    <property type="match status" value="1"/>
</dbReference>
<proteinExistence type="inferred from homology"/>
<reference evidence="10 11" key="1">
    <citation type="submission" date="2019-09" db="EMBL/GenBank/DDBJ databases">
        <title>Actinomadura physcomitrii sp. nov., a novel actinomycete isolated from moss [Physcomitrium sphaericum (Ludw) Fuernr].</title>
        <authorList>
            <person name="Zhuang X."/>
            <person name="Liu C."/>
        </authorList>
    </citation>
    <scope>NUCLEOTIDE SEQUENCE [LARGE SCALE GENOMIC DNA]</scope>
    <source>
        <strain evidence="10 11">HMC1</strain>
    </source>
</reference>
<dbReference type="PROSITE" id="PS50928">
    <property type="entry name" value="ABC_TM1"/>
    <property type="match status" value="1"/>
</dbReference>
<keyword evidence="3" id="KW-1003">Cell membrane</keyword>
<dbReference type="Proteomes" id="UP000468735">
    <property type="component" value="Unassembled WGS sequence"/>
</dbReference>
<dbReference type="PANTHER" id="PTHR43227">
    <property type="entry name" value="BLL4140 PROTEIN"/>
    <property type="match status" value="1"/>
</dbReference>
<evidence type="ECO:0000256" key="5">
    <source>
        <dbReference type="ARBA" id="ARBA00022989"/>
    </source>
</evidence>
<dbReference type="GO" id="GO:0055085">
    <property type="term" value="P:transmembrane transport"/>
    <property type="evidence" value="ECO:0007669"/>
    <property type="project" value="InterPro"/>
</dbReference>
<feature type="transmembrane region" description="Helical" evidence="7">
    <location>
        <begin position="17"/>
        <end position="38"/>
    </location>
</feature>
<evidence type="ECO:0000256" key="6">
    <source>
        <dbReference type="ARBA" id="ARBA00023136"/>
    </source>
</evidence>
<sequence>MFTDDVTVSWGPTAGKLTVTLLVLLVAAGTVFAAYLGITDWRRAGITLVALPLALLLMWALLSAKSPMYTAFRNNLIWVIAAPSIIVALGLIFAVVTERIRWAAAFKLIVFMPMAISMLAAGVIFTLVYDRAPERGVLNAVAVGVHDTFKESSAFPGVRPRESGGPLKSEKTSGGTAYVTREAVQPGATVLLPLVAVKPEVQRTLAPAKANTPRPGTITGTVWSDFTPGATAKPNQVDPPEKGLGKIKVEAVSGGKVAATATSAADGTFAFKDLPAGAYTIRLAASNFAEPYNGIDWLGSSLVTASIIGAYIWMWAGFAMVLIGAGLAAIPRDALEAARVDGATELQVFWRVTMPLLAPVLVVVLVTLVINVLKVFDLVYIIAPGSTQQDANVLALQMYLKSFTGEGADQGMGSAIAIVLFLLVLPAMIFNIRRFRREQG</sequence>
<evidence type="ECO:0000256" key="1">
    <source>
        <dbReference type="ARBA" id="ARBA00004651"/>
    </source>
</evidence>
<dbReference type="AlphaFoldDB" id="A0A6H9YPU3"/>
<keyword evidence="6 7" id="KW-0472">Membrane</keyword>
<feature type="transmembrane region" description="Helical" evidence="7">
    <location>
        <begin position="356"/>
        <end position="383"/>
    </location>
</feature>
<organism evidence="10 11">
    <name type="scientific">Actinomadura rudentiformis</name>
    <dbReference type="NCBI Taxonomy" id="359158"/>
    <lineage>
        <taxon>Bacteria</taxon>
        <taxon>Bacillati</taxon>
        <taxon>Actinomycetota</taxon>
        <taxon>Actinomycetes</taxon>
        <taxon>Streptosporangiales</taxon>
        <taxon>Thermomonosporaceae</taxon>
        <taxon>Actinomadura</taxon>
    </lineage>
</organism>
<evidence type="ECO:0000313" key="11">
    <source>
        <dbReference type="Proteomes" id="UP000468735"/>
    </source>
</evidence>
<dbReference type="PANTHER" id="PTHR43227:SF8">
    <property type="entry name" value="DIACETYLCHITOBIOSE UPTAKE SYSTEM PERMEASE PROTEIN DASB"/>
    <property type="match status" value="1"/>
</dbReference>
<keyword evidence="11" id="KW-1185">Reference proteome</keyword>
<feature type="transmembrane region" description="Helical" evidence="7">
    <location>
        <begin position="76"/>
        <end position="96"/>
    </location>
</feature>
<evidence type="ECO:0000313" key="10">
    <source>
        <dbReference type="EMBL" id="KAB2349185.1"/>
    </source>
</evidence>
<evidence type="ECO:0000256" key="3">
    <source>
        <dbReference type="ARBA" id="ARBA00022475"/>
    </source>
</evidence>
<name>A0A6H9YPU3_9ACTN</name>
<keyword evidence="5 7" id="KW-1133">Transmembrane helix</keyword>
<feature type="transmembrane region" description="Helical" evidence="7">
    <location>
        <begin position="108"/>
        <end position="129"/>
    </location>
</feature>
<dbReference type="EMBL" id="WBMT01000006">
    <property type="protein sequence ID" value="KAB2349185.1"/>
    <property type="molecule type" value="Genomic_DNA"/>
</dbReference>
<gene>
    <name evidence="10" type="ORF">F8566_14585</name>
</gene>
<dbReference type="OrthoDB" id="3515028at2"/>
<evidence type="ECO:0000256" key="2">
    <source>
        <dbReference type="ARBA" id="ARBA00022448"/>
    </source>
</evidence>
<keyword evidence="2 7" id="KW-0813">Transport</keyword>
<keyword evidence="4 7" id="KW-0812">Transmembrane</keyword>
<feature type="region of interest" description="Disordered" evidence="8">
    <location>
        <begin position="155"/>
        <end position="174"/>
    </location>
</feature>